<name>A0A4Z1CBU8_9GAMM</name>
<dbReference type="Pfam" id="PF02368">
    <property type="entry name" value="Big_2"/>
    <property type="match status" value="5"/>
</dbReference>
<sequence>MHRVKNFLSFVVFFFFLALLQGCGGGGGGGDDAPSVRLVSLELSSIDSALEVGDERQLRAAGLYSNSTAEDLSTRVTWSVDDESVATVSGSGLLTALAVGTTTVRASLDGLSAQRSATVSPASLQAISISAPVSRVAVGISTRFSAVGLYSDGQRRDISDQVAWSVSDLNVATIDPDSGLLTGAAEGEVTVTASEDGGLNGTAEFTVSPATLQGLQVNPASLSLARGTSRLVAVTGIFSDGSNQNVTEQVGWSSSAENLAVVTGSSLVEALEQGTATLTASLEGEQVDLAVTVTDADLVSLSLTPVNASIPLGLSLRYVAQGTFTDGSVQDLSDLVTWTSSDQTVAVISNSSSSRGRVDTLALGTSTITAVADGVAQSTDLTVDDAQLTSIDLEPTQQTVANGSDATIRAFGQYTDGSRIDIGSSVNWNTGSPGLIDLTLVADGRIRTLAQGEALVTAELDGISSLANISVTDAILTSISIESAATSLADGTSLKLIARGQFSDDSSQDISDQVTWETSDSSVLTVVNGGAEAGTITGQRPETATIFARFGGEIGQEIFTVSPAVIENDGLLIMSPKTDLNVNEGVQASAQATYSDGSVQDVTNQVNWTSSQVSIASVDNTQGNKGRIRALSVGETQIRASISGVQSNNLPVTVTQNPDLPIALTVRPQPNIIVNDGNDPSDIRINVIPALPSGTVADGTTVMLTINEGETERMESLSTNDGVASYTLRSNHTGVVTLTATLGDLTSRAGVLATPNLENAIIAQGLSQAVYENDTLKADSIFVLLVRNLSNRVFNVDRISIQYLDPNNDNQAVQFPGSPFTSPEATSNGDLTAGEFTSIGYQLDNDIEASVYEIIYEFSDDTVGTLQPLRGRFDFAAP</sequence>
<dbReference type="InterPro" id="IPR003343">
    <property type="entry name" value="Big_2"/>
</dbReference>
<accession>A0A4Z1CBU8</accession>
<reference evidence="2 3" key="1">
    <citation type="submission" date="2019-04" db="EMBL/GenBank/DDBJ databases">
        <authorList>
            <person name="Park S."/>
            <person name="Yoon J.-H."/>
        </authorList>
    </citation>
    <scope>NUCLEOTIDE SEQUENCE [LARGE SCALE GENOMIC DNA]</scope>
    <source>
        <strain evidence="2 3">HJM-18</strain>
    </source>
</reference>
<gene>
    <name evidence="2" type="ORF">E5Q11_02675</name>
</gene>
<dbReference type="OrthoDB" id="6192638at2"/>
<feature type="domain" description="BIG2" evidence="1">
    <location>
        <begin position="37"/>
        <end position="118"/>
    </location>
</feature>
<feature type="domain" description="BIG2" evidence="1">
    <location>
        <begin position="475"/>
        <end position="560"/>
    </location>
</feature>
<dbReference type="InterPro" id="IPR013783">
    <property type="entry name" value="Ig-like_fold"/>
</dbReference>
<feature type="domain" description="BIG2" evidence="1">
    <location>
        <begin position="297"/>
        <end position="382"/>
    </location>
</feature>
<organism evidence="2 3">
    <name type="scientific">Marinobacter confluentis</name>
    <dbReference type="NCBI Taxonomy" id="1697557"/>
    <lineage>
        <taxon>Bacteria</taxon>
        <taxon>Pseudomonadati</taxon>
        <taxon>Pseudomonadota</taxon>
        <taxon>Gammaproteobacteria</taxon>
        <taxon>Pseudomonadales</taxon>
        <taxon>Marinobacteraceae</taxon>
        <taxon>Marinobacter</taxon>
    </lineage>
</organism>
<feature type="domain" description="BIG2" evidence="1">
    <location>
        <begin position="567"/>
        <end position="652"/>
    </location>
</feature>
<proteinExistence type="predicted"/>
<dbReference type="RefSeq" id="WP_135801848.1">
    <property type="nucleotide sequence ID" value="NZ_SRPF01000001.1"/>
</dbReference>
<protein>
    <recommendedName>
        <fullName evidence="1">BIG2 domain-containing protein</fullName>
    </recommendedName>
</protein>
<dbReference type="Gene3D" id="2.60.40.1080">
    <property type="match status" value="7"/>
</dbReference>
<dbReference type="AlphaFoldDB" id="A0A4Z1CBU8"/>
<feature type="domain" description="BIG2" evidence="1">
    <location>
        <begin position="387"/>
        <end position="470"/>
    </location>
</feature>
<dbReference type="PROSITE" id="PS51257">
    <property type="entry name" value="PROKAR_LIPOPROTEIN"/>
    <property type="match status" value="1"/>
</dbReference>
<dbReference type="SMART" id="SM00635">
    <property type="entry name" value="BID_2"/>
    <property type="match status" value="7"/>
</dbReference>
<evidence type="ECO:0000313" key="3">
    <source>
        <dbReference type="Proteomes" id="UP000298325"/>
    </source>
</evidence>
<dbReference type="FunFam" id="2.60.40.1080:FF:000001">
    <property type="entry name" value="Bacterial Ig-like domain, group 2"/>
    <property type="match status" value="1"/>
</dbReference>
<evidence type="ECO:0000313" key="2">
    <source>
        <dbReference type="EMBL" id="TGN41463.1"/>
    </source>
</evidence>
<evidence type="ECO:0000259" key="1">
    <source>
        <dbReference type="SMART" id="SM00635"/>
    </source>
</evidence>
<feature type="domain" description="BIG2" evidence="1">
    <location>
        <begin position="211"/>
        <end position="292"/>
    </location>
</feature>
<keyword evidence="3" id="KW-1185">Reference proteome</keyword>
<dbReference type="Gene3D" id="2.60.40.10">
    <property type="entry name" value="Immunoglobulins"/>
    <property type="match status" value="1"/>
</dbReference>
<dbReference type="EMBL" id="SRPF01000001">
    <property type="protein sequence ID" value="TGN41463.1"/>
    <property type="molecule type" value="Genomic_DNA"/>
</dbReference>
<comment type="caution">
    <text evidence="2">The sequence shown here is derived from an EMBL/GenBank/DDBJ whole genome shotgun (WGS) entry which is preliminary data.</text>
</comment>
<dbReference type="Proteomes" id="UP000298325">
    <property type="component" value="Unassembled WGS sequence"/>
</dbReference>
<dbReference type="InterPro" id="IPR008964">
    <property type="entry name" value="Invasin/intimin_cell_adhesion"/>
</dbReference>
<feature type="domain" description="BIG2" evidence="1">
    <location>
        <begin position="123"/>
        <end position="204"/>
    </location>
</feature>
<dbReference type="SUPFAM" id="SSF49373">
    <property type="entry name" value="Invasin/intimin cell-adhesion fragments"/>
    <property type="match status" value="5"/>
</dbReference>